<dbReference type="EMBL" id="KV419427">
    <property type="protein sequence ID" value="KZS89492.1"/>
    <property type="molecule type" value="Genomic_DNA"/>
</dbReference>
<name>A0A164QAW3_9AGAM</name>
<keyword evidence="1" id="KW-0732">Signal</keyword>
<reference evidence="2 3" key="1">
    <citation type="journal article" date="2016" name="Mol. Biol. Evol.">
        <title>Comparative Genomics of Early-Diverging Mushroom-Forming Fungi Provides Insights into the Origins of Lignocellulose Decay Capabilities.</title>
        <authorList>
            <person name="Nagy L.G."/>
            <person name="Riley R."/>
            <person name="Tritt A."/>
            <person name="Adam C."/>
            <person name="Daum C."/>
            <person name="Floudas D."/>
            <person name="Sun H."/>
            <person name="Yadav J.S."/>
            <person name="Pangilinan J."/>
            <person name="Larsson K.H."/>
            <person name="Matsuura K."/>
            <person name="Barry K."/>
            <person name="Labutti K."/>
            <person name="Kuo R."/>
            <person name="Ohm R.A."/>
            <person name="Bhattacharya S.S."/>
            <person name="Shirouzu T."/>
            <person name="Yoshinaga Y."/>
            <person name="Martin F.M."/>
            <person name="Grigoriev I.V."/>
            <person name="Hibbett D.S."/>
        </authorList>
    </citation>
    <scope>NUCLEOTIDE SEQUENCE [LARGE SCALE GENOMIC DNA]</scope>
    <source>
        <strain evidence="2 3">HHB9708</strain>
    </source>
</reference>
<gene>
    <name evidence="2" type="ORF">SISNIDRAFT_469263</name>
</gene>
<evidence type="ECO:0000313" key="2">
    <source>
        <dbReference type="EMBL" id="KZS89492.1"/>
    </source>
</evidence>
<evidence type="ECO:0000313" key="3">
    <source>
        <dbReference type="Proteomes" id="UP000076722"/>
    </source>
</evidence>
<dbReference type="OrthoDB" id="4584900at2759"/>
<feature type="chain" id="PRO_5007852523" evidence="1">
    <location>
        <begin position="22"/>
        <end position="262"/>
    </location>
</feature>
<keyword evidence="3" id="KW-1185">Reference proteome</keyword>
<feature type="signal peptide" evidence="1">
    <location>
        <begin position="1"/>
        <end position="21"/>
    </location>
</feature>
<dbReference type="AlphaFoldDB" id="A0A164QAW3"/>
<organism evidence="2 3">
    <name type="scientific">Sistotremastrum niveocremeum HHB9708</name>
    <dbReference type="NCBI Taxonomy" id="1314777"/>
    <lineage>
        <taxon>Eukaryota</taxon>
        <taxon>Fungi</taxon>
        <taxon>Dikarya</taxon>
        <taxon>Basidiomycota</taxon>
        <taxon>Agaricomycotina</taxon>
        <taxon>Agaricomycetes</taxon>
        <taxon>Sistotremastrales</taxon>
        <taxon>Sistotremastraceae</taxon>
        <taxon>Sertulicium</taxon>
        <taxon>Sertulicium niveocremeum</taxon>
    </lineage>
</organism>
<proteinExistence type="predicted"/>
<accession>A0A164QAW3</accession>
<evidence type="ECO:0000256" key="1">
    <source>
        <dbReference type="SAM" id="SignalP"/>
    </source>
</evidence>
<protein>
    <submittedName>
        <fullName evidence="2">Uncharacterized protein</fullName>
    </submittedName>
</protein>
<dbReference type="Proteomes" id="UP000076722">
    <property type="component" value="Unassembled WGS sequence"/>
</dbReference>
<sequence>MFNRVFLVSLLAASFSSLAAGDKIYTDISGTSFSHPLINGQVATASPPVVWKPLSNRALLAARLPPRSPKFVESLVAKRRPSAVDAISGTATIIVKDENGATLGFVGKELTDFDTFPITQDSTLALTVTVVPSPDPTSDFVDLKIPGQPADTSFVGLALGAAGAAFGKGNAAYGFMGPISESTTPDSDTNNVGGASESQIWTLNPSTLVLSALWRGESGDPIPLTLFADGTFGDLDFAGDLTAFVNKFGDFVQKVTFVLRPN</sequence>